<dbReference type="Gene3D" id="1.10.260.40">
    <property type="entry name" value="lambda repressor-like DNA-binding domains"/>
    <property type="match status" value="1"/>
</dbReference>
<accession>A0A9D1MJ97</accession>
<dbReference type="InterPro" id="IPR001387">
    <property type="entry name" value="Cro/C1-type_HTH"/>
</dbReference>
<dbReference type="EMBL" id="DVNE01000015">
    <property type="protein sequence ID" value="HIU61337.1"/>
    <property type="molecule type" value="Genomic_DNA"/>
</dbReference>
<proteinExistence type="predicted"/>
<dbReference type="Pfam" id="PF01381">
    <property type="entry name" value="HTH_3"/>
    <property type="match status" value="1"/>
</dbReference>
<protein>
    <submittedName>
        <fullName evidence="2">Helix-turn-helix transcriptional regulator</fullName>
    </submittedName>
</protein>
<feature type="domain" description="HTH cro/C1-type" evidence="1">
    <location>
        <begin position="61"/>
        <end position="106"/>
    </location>
</feature>
<comment type="caution">
    <text evidence="2">The sequence shown here is derived from an EMBL/GenBank/DDBJ whole genome shotgun (WGS) entry which is preliminary data.</text>
</comment>
<dbReference type="SMART" id="SM00530">
    <property type="entry name" value="HTH_XRE"/>
    <property type="match status" value="1"/>
</dbReference>
<dbReference type="PROSITE" id="PS50943">
    <property type="entry name" value="HTH_CROC1"/>
    <property type="match status" value="1"/>
</dbReference>
<evidence type="ECO:0000259" key="1">
    <source>
        <dbReference type="PROSITE" id="PS50943"/>
    </source>
</evidence>
<reference evidence="2" key="1">
    <citation type="submission" date="2020-10" db="EMBL/GenBank/DDBJ databases">
        <authorList>
            <person name="Gilroy R."/>
        </authorList>
    </citation>
    <scope>NUCLEOTIDE SEQUENCE</scope>
    <source>
        <strain evidence="2">CHK195-12923</strain>
    </source>
</reference>
<evidence type="ECO:0000313" key="3">
    <source>
        <dbReference type="Proteomes" id="UP000824110"/>
    </source>
</evidence>
<gene>
    <name evidence="2" type="ORF">IAB69_01630</name>
</gene>
<evidence type="ECO:0000313" key="2">
    <source>
        <dbReference type="EMBL" id="HIU61337.1"/>
    </source>
</evidence>
<sequence length="111" mass="12834">MREIKRLNIDWKKTGENLKLLRLDNLNLRRYVCWAHRKTHGRCLPPSDCEECSALDMDSQISRRELAEAMNVSLNTLVNWESGRSVPALEDLLLYCSMCGVSLKDLLILQD</sequence>
<dbReference type="CDD" id="cd00093">
    <property type="entry name" value="HTH_XRE"/>
    <property type="match status" value="1"/>
</dbReference>
<dbReference type="GO" id="GO:0003677">
    <property type="term" value="F:DNA binding"/>
    <property type="evidence" value="ECO:0007669"/>
    <property type="project" value="InterPro"/>
</dbReference>
<dbReference type="Proteomes" id="UP000824110">
    <property type="component" value="Unassembled WGS sequence"/>
</dbReference>
<dbReference type="InterPro" id="IPR010982">
    <property type="entry name" value="Lambda_DNA-bd_dom_sf"/>
</dbReference>
<name>A0A9D1MJ97_9FIRM</name>
<organism evidence="2 3">
    <name type="scientific">Candidatus Coproplasma excrementigallinarum</name>
    <dbReference type="NCBI Taxonomy" id="2840747"/>
    <lineage>
        <taxon>Bacteria</taxon>
        <taxon>Bacillati</taxon>
        <taxon>Bacillota</taxon>
        <taxon>Clostridia</taxon>
        <taxon>Eubacteriales</taxon>
        <taxon>Candidatus Coproplasma</taxon>
    </lineage>
</organism>
<dbReference type="SUPFAM" id="SSF47413">
    <property type="entry name" value="lambda repressor-like DNA-binding domains"/>
    <property type="match status" value="1"/>
</dbReference>
<reference evidence="2" key="2">
    <citation type="journal article" date="2021" name="PeerJ">
        <title>Extensive microbial diversity within the chicken gut microbiome revealed by metagenomics and culture.</title>
        <authorList>
            <person name="Gilroy R."/>
            <person name="Ravi A."/>
            <person name="Getino M."/>
            <person name="Pursley I."/>
            <person name="Horton D.L."/>
            <person name="Alikhan N.F."/>
            <person name="Baker D."/>
            <person name="Gharbi K."/>
            <person name="Hall N."/>
            <person name="Watson M."/>
            <person name="Adriaenssens E.M."/>
            <person name="Foster-Nyarko E."/>
            <person name="Jarju S."/>
            <person name="Secka A."/>
            <person name="Antonio M."/>
            <person name="Oren A."/>
            <person name="Chaudhuri R.R."/>
            <person name="La Ragione R."/>
            <person name="Hildebrand F."/>
            <person name="Pallen M.J."/>
        </authorList>
    </citation>
    <scope>NUCLEOTIDE SEQUENCE</scope>
    <source>
        <strain evidence="2">CHK195-12923</strain>
    </source>
</reference>
<dbReference type="AlphaFoldDB" id="A0A9D1MJ97"/>